<accession>A0A9W8MID9</accession>
<feature type="compositionally biased region" description="Basic and acidic residues" evidence="1">
    <location>
        <begin position="622"/>
        <end position="639"/>
    </location>
</feature>
<feature type="compositionally biased region" description="Low complexity" evidence="1">
    <location>
        <begin position="580"/>
        <end position="597"/>
    </location>
</feature>
<keyword evidence="3" id="KW-1185">Reference proteome</keyword>
<dbReference type="OrthoDB" id="5599163at2759"/>
<name>A0A9W8MID9_9AGAR</name>
<dbReference type="InterPro" id="IPR053134">
    <property type="entry name" value="RNA-dir_DNA_polymerase"/>
</dbReference>
<dbReference type="InterPro" id="IPR043128">
    <property type="entry name" value="Rev_trsase/Diguanyl_cyclase"/>
</dbReference>
<feature type="compositionally biased region" description="Polar residues" evidence="1">
    <location>
        <begin position="735"/>
        <end position="756"/>
    </location>
</feature>
<dbReference type="AlphaFoldDB" id="A0A9W8MID9"/>
<dbReference type="InterPro" id="IPR043502">
    <property type="entry name" value="DNA/RNA_pol_sf"/>
</dbReference>
<feature type="non-terminal residue" evidence="2">
    <location>
        <position position="1089"/>
    </location>
</feature>
<feature type="compositionally biased region" description="Low complexity" evidence="1">
    <location>
        <begin position="664"/>
        <end position="710"/>
    </location>
</feature>
<reference evidence="2" key="1">
    <citation type="submission" date="2022-06" db="EMBL/GenBank/DDBJ databases">
        <title>Genome Sequence of Candolleomyces eurysporus.</title>
        <authorList>
            <person name="Buettner E."/>
        </authorList>
    </citation>
    <scope>NUCLEOTIDE SEQUENCE</scope>
    <source>
        <strain evidence="2">VTCC 930004</strain>
    </source>
</reference>
<gene>
    <name evidence="2" type="ORF">H1R20_g6074</name>
</gene>
<feature type="compositionally biased region" description="Low complexity" evidence="1">
    <location>
        <begin position="764"/>
        <end position="793"/>
    </location>
</feature>
<dbReference type="CDD" id="cd01647">
    <property type="entry name" value="RT_LTR"/>
    <property type="match status" value="1"/>
</dbReference>
<dbReference type="PANTHER" id="PTHR24559:SF444">
    <property type="entry name" value="REVERSE TRANSCRIPTASE DOMAIN-CONTAINING PROTEIN"/>
    <property type="match status" value="1"/>
</dbReference>
<feature type="compositionally biased region" description="Low complexity" evidence="1">
    <location>
        <begin position="847"/>
        <end position="871"/>
    </location>
</feature>
<dbReference type="EMBL" id="JANBPK010000813">
    <property type="protein sequence ID" value="KAJ2931027.1"/>
    <property type="molecule type" value="Genomic_DNA"/>
</dbReference>
<dbReference type="Proteomes" id="UP001140091">
    <property type="component" value="Unassembled WGS sequence"/>
</dbReference>
<feature type="compositionally biased region" description="Basic and acidic residues" evidence="1">
    <location>
        <begin position="1077"/>
        <end position="1089"/>
    </location>
</feature>
<feature type="region of interest" description="Disordered" evidence="1">
    <location>
        <begin position="917"/>
        <end position="936"/>
    </location>
</feature>
<feature type="region of interest" description="Disordered" evidence="1">
    <location>
        <begin position="982"/>
        <end position="1089"/>
    </location>
</feature>
<organism evidence="2 3">
    <name type="scientific">Candolleomyces eurysporus</name>
    <dbReference type="NCBI Taxonomy" id="2828524"/>
    <lineage>
        <taxon>Eukaryota</taxon>
        <taxon>Fungi</taxon>
        <taxon>Dikarya</taxon>
        <taxon>Basidiomycota</taxon>
        <taxon>Agaricomycotina</taxon>
        <taxon>Agaricomycetes</taxon>
        <taxon>Agaricomycetidae</taxon>
        <taxon>Agaricales</taxon>
        <taxon>Agaricineae</taxon>
        <taxon>Psathyrellaceae</taxon>
        <taxon>Candolleomyces</taxon>
    </lineage>
</organism>
<dbReference type="PANTHER" id="PTHR24559">
    <property type="entry name" value="TRANSPOSON TY3-I GAG-POL POLYPROTEIN"/>
    <property type="match status" value="1"/>
</dbReference>
<feature type="compositionally biased region" description="Low complexity" evidence="1">
    <location>
        <begin position="353"/>
        <end position="365"/>
    </location>
</feature>
<proteinExistence type="predicted"/>
<evidence type="ECO:0000256" key="1">
    <source>
        <dbReference type="SAM" id="MobiDB-lite"/>
    </source>
</evidence>
<dbReference type="Gene3D" id="3.30.70.270">
    <property type="match status" value="1"/>
</dbReference>
<protein>
    <submittedName>
        <fullName evidence="2">Uncharacterized protein</fullName>
    </submittedName>
</protein>
<evidence type="ECO:0000313" key="3">
    <source>
        <dbReference type="Proteomes" id="UP001140091"/>
    </source>
</evidence>
<feature type="compositionally biased region" description="Low complexity" evidence="1">
    <location>
        <begin position="723"/>
        <end position="732"/>
    </location>
</feature>
<evidence type="ECO:0000313" key="2">
    <source>
        <dbReference type="EMBL" id="KAJ2931027.1"/>
    </source>
</evidence>
<dbReference type="Gene3D" id="3.10.10.10">
    <property type="entry name" value="HIV Type 1 Reverse Transcriptase, subunit A, domain 1"/>
    <property type="match status" value="1"/>
</dbReference>
<feature type="region of interest" description="Disordered" evidence="1">
    <location>
        <begin position="330"/>
        <end position="407"/>
    </location>
</feature>
<feature type="region of interest" description="Disordered" evidence="1">
    <location>
        <begin position="419"/>
        <end position="487"/>
    </location>
</feature>
<feature type="region of interest" description="Disordered" evidence="1">
    <location>
        <begin position="532"/>
        <end position="795"/>
    </location>
</feature>
<feature type="compositionally biased region" description="Low complexity" evidence="1">
    <location>
        <begin position="987"/>
        <end position="1011"/>
    </location>
</feature>
<feature type="region of interest" description="Disordered" evidence="1">
    <location>
        <begin position="847"/>
        <end position="889"/>
    </location>
</feature>
<feature type="compositionally biased region" description="Gly residues" evidence="1">
    <location>
        <begin position="550"/>
        <end position="559"/>
    </location>
</feature>
<comment type="caution">
    <text evidence="2">The sequence shown here is derived from an EMBL/GenBank/DDBJ whole genome shotgun (WGS) entry which is preliminary data.</text>
</comment>
<dbReference type="SUPFAM" id="SSF56672">
    <property type="entry name" value="DNA/RNA polymerases"/>
    <property type="match status" value="1"/>
</dbReference>
<feature type="compositionally biased region" description="Low complexity" evidence="1">
    <location>
        <begin position="385"/>
        <end position="401"/>
    </location>
</feature>
<sequence length="1089" mass="117251">MPTLSPTPPEFSPKGRYTQERMEGFDKAHQDFWWPEERKLMHHLMAEQNEAFAWTETERGKLREDFFKPVRIATVPHTPWVQGNRPIAPFLFEPVCEQIRSKIEAGVYEPSSSSYRSRWFCVLKKDGKSLRIVHSLEPLNAVTIAHSGLPPNTEELASRFAGRSCGTTMDLYVGYDERVLDERSRDLTTFQTPFGAMRLVTLPMGWTNSVPIFHEDITAILQPEIPHITEPFVDDVPVKGPLTRYELPGGGYETIPENPGIRRFVWEHIQDVNRVIQRMKYCGGTFSGKKTCLCMPEFTVPGHQVGDSVPLAKTEDVGLSLRPGTSATGYEGELWRGNGHHHSFRDPGQSFLGPSSGTTPSTPTSAQSGHHSFRPFGGIHHDGRPGSSAGPSGGPASSRPGTATGAAERTLPPLSAVVSASLAPSPPPQLHHHLSHLHGQPFSSSGYHSQSHHGHGLLPFPVAPPSAHSQHFGGFRRPSTATRPGTAPAFFFKSSATASSSGSSSSGSSGVGLAPPPLSSSGYGGYGYGRGSSSYGSSGPPPSAPVAADSGGGDWGDSSGGQHESPFYFNAPSVTDAPVASSGAPPTAPSTATSPTGIHRINSSHGQQHNPRKRHFGGPDGPYHHDGDATRPGDRREYYEYGTESRPQSRRISVMELCNEQDTAPPSSSHGFGSSSASAAGLSAFANGPSAATTSAAGSYEAGSASTASGPLGSGSTSDVLLSSAKSTSAAANGLSESDSRPSNVVPSSEPKSNSISAPPPRPVLASPASPVSPTSPTSSTSSSESSGSTAAAKGYDAAFGPGRFGGGDGSIRWGGRQDRVRRPLVDLSARPRRSVSSIALNQQAQAQAQQQQQGPFGVRQQQQQQQLGQQSFGNPAHMGPHANLGQGAGEHQMHYSRELRMQQQEQVSAHMAAFGQQQHPHPHPHLARQQQQQQQQVMGLDPAQLDAMTMSIGMQGMGNMNAMPMSGMENQLMLMRRNSEPALRVQQQQQQQYAMYHQHQHQQQQQHPQQFFHPNGETPTPGEVEMGYPPQHPHQQAIPSPLHPQQMRELQEAHFHQQQQQAQAQSRLTPRRHRERERQQEREGDRGG</sequence>